<dbReference type="Proteomes" id="UP000681967">
    <property type="component" value="Unassembled WGS sequence"/>
</dbReference>
<dbReference type="Proteomes" id="UP000676336">
    <property type="component" value="Unassembled WGS sequence"/>
</dbReference>
<evidence type="ECO:0000313" key="4">
    <source>
        <dbReference type="Proteomes" id="UP000681967"/>
    </source>
</evidence>
<accession>A0A8S2TM03</accession>
<dbReference type="AlphaFoldDB" id="A0A8S2TM03"/>
<protein>
    <submittedName>
        <fullName evidence="1">Uncharacterized protein</fullName>
    </submittedName>
</protein>
<dbReference type="EMBL" id="CAJOBJ010055583">
    <property type="protein sequence ID" value="CAF4394784.1"/>
    <property type="molecule type" value="Genomic_DNA"/>
</dbReference>
<name>A0A8S2TM03_9BILA</name>
<organism evidence="1 4">
    <name type="scientific">Rotaria magnacalcarata</name>
    <dbReference type="NCBI Taxonomy" id="392030"/>
    <lineage>
        <taxon>Eukaryota</taxon>
        <taxon>Metazoa</taxon>
        <taxon>Spiralia</taxon>
        <taxon>Gnathifera</taxon>
        <taxon>Rotifera</taxon>
        <taxon>Eurotatoria</taxon>
        <taxon>Bdelloidea</taxon>
        <taxon>Philodinida</taxon>
        <taxon>Philodinidae</taxon>
        <taxon>Rotaria</taxon>
    </lineage>
</organism>
<evidence type="ECO:0000313" key="1">
    <source>
        <dbReference type="EMBL" id="CAF4269883.1"/>
    </source>
</evidence>
<evidence type="ECO:0000313" key="3">
    <source>
        <dbReference type="EMBL" id="CAF4394784.1"/>
    </source>
</evidence>
<evidence type="ECO:0000313" key="2">
    <source>
        <dbReference type="EMBL" id="CAF4377144.1"/>
    </source>
</evidence>
<gene>
    <name evidence="1" type="ORF">BYL167_LOCUS26280</name>
    <name evidence="3" type="ORF">GIL414_LOCUS29878</name>
    <name evidence="2" type="ORF">SMN809_LOCUS29405</name>
</gene>
<reference evidence="1" key="1">
    <citation type="submission" date="2021-02" db="EMBL/GenBank/DDBJ databases">
        <authorList>
            <person name="Nowell W R."/>
        </authorList>
    </citation>
    <scope>NUCLEOTIDE SEQUENCE</scope>
</reference>
<sequence length="91" mass="10862">KGHIHNNRSLQHDSLDEEVMLHWNAPPIHIADLFIRSSLKDYFSHTKEKQWLFYRKCEQYQVWKLVSPGSVVLNRLRKVQVGRLPEPNDNE</sequence>
<feature type="non-terminal residue" evidence="1">
    <location>
        <position position="1"/>
    </location>
</feature>
<comment type="caution">
    <text evidence="1">The sequence shown here is derived from an EMBL/GenBank/DDBJ whole genome shotgun (WGS) entry which is preliminary data.</text>
</comment>
<dbReference type="Proteomes" id="UP000681720">
    <property type="component" value="Unassembled WGS sequence"/>
</dbReference>
<proteinExistence type="predicted"/>
<dbReference type="EMBL" id="CAJOBH010029642">
    <property type="protein sequence ID" value="CAF4269883.1"/>
    <property type="molecule type" value="Genomic_DNA"/>
</dbReference>
<dbReference type="EMBL" id="CAJOBI010052134">
    <property type="protein sequence ID" value="CAF4377144.1"/>
    <property type="molecule type" value="Genomic_DNA"/>
</dbReference>